<keyword evidence="3" id="KW-0676">Redox-active center</keyword>
<dbReference type="InterPro" id="IPR050553">
    <property type="entry name" value="Thioredoxin_ResA/DsbE_sf"/>
</dbReference>
<keyword evidence="2" id="KW-0201">Cytochrome c-type biogenesis</keyword>
<evidence type="ECO:0000256" key="2">
    <source>
        <dbReference type="ARBA" id="ARBA00022748"/>
    </source>
</evidence>
<dbReference type="GO" id="GO:0015036">
    <property type="term" value="F:disulfide oxidoreductase activity"/>
    <property type="evidence" value="ECO:0007669"/>
    <property type="project" value="UniProtKB-ARBA"/>
</dbReference>
<dbReference type="Gene3D" id="3.40.30.10">
    <property type="entry name" value="Glutaredoxin"/>
    <property type="match status" value="1"/>
</dbReference>
<feature type="domain" description="Thioredoxin" evidence="6">
    <location>
        <begin position="63"/>
        <end position="205"/>
    </location>
</feature>
<dbReference type="InterPro" id="IPR036249">
    <property type="entry name" value="Thioredoxin-like_sf"/>
</dbReference>
<evidence type="ECO:0000256" key="5">
    <source>
        <dbReference type="SAM" id="SignalP"/>
    </source>
</evidence>
<name>A0A560BVD2_AZOBR</name>
<dbReference type="PANTHER" id="PTHR42852">
    <property type="entry name" value="THIOL:DISULFIDE INTERCHANGE PROTEIN DSBE"/>
    <property type="match status" value="1"/>
</dbReference>
<dbReference type="SUPFAM" id="SSF52833">
    <property type="entry name" value="Thioredoxin-like"/>
    <property type="match status" value="1"/>
</dbReference>
<dbReference type="EMBL" id="VITH01000018">
    <property type="protein sequence ID" value="TWA76583.1"/>
    <property type="molecule type" value="Genomic_DNA"/>
</dbReference>
<feature type="region of interest" description="Disordered" evidence="4">
    <location>
        <begin position="203"/>
        <end position="223"/>
    </location>
</feature>
<proteinExistence type="predicted"/>
<feature type="chain" id="PRO_5021840442" evidence="5">
    <location>
        <begin position="28"/>
        <end position="223"/>
    </location>
</feature>
<organism evidence="7 8">
    <name type="scientific">Azospirillum brasilense</name>
    <dbReference type="NCBI Taxonomy" id="192"/>
    <lineage>
        <taxon>Bacteria</taxon>
        <taxon>Pseudomonadati</taxon>
        <taxon>Pseudomonadota</taxon>
        <taxon>Alphaproteobacteria</taxon>
        <taxon>Rhodospirillales</taxon>
        <taxon>Azospirillaceae</taxon>
        <taxon>Azospirillum</taxon>
    </lineage>
</organism>
<sequence length="223" mass="23656">MRTLAATAIFCVTLGGAGLWMALAGPAAPPPPAVLTLDQPASPAAPGATPGATAVSLDKFRYMEPLTSVPELPFLDGEGRRVDLSEFKDRLVLLNLWATWCAPCVKEMPALDRLQAQLGGPGFQVVALSVDRGGKDQVQPFYQRTGVKNLALYLDPSSASMQTLKLRGLPTTLLVDQEGRELGRIEGAVEWDSPEVIAFLRKHMGHGGGPNRDSRGGVVKTGG</sequence>
<dbReference type="InterPro" id="IPR017937">
    <property type="entry name" value="Thioredoxin_CS"/>
</dbReference>
<dbReference type="PROSITE" id="PS51352">
    <property type="entry name" value="THIOREDOXIN_2"/>
    <property type="match status" value="1"/>
</dbReference>
<dbReference type="Pfam" id="PF08534">
    <property type="entry name" value="Redoxin"/>
    <property type="match status" value="1"/>
</dbReference>
<gene>
    <name evidence="7" type="ORF">FBZ83_118122</name>
</gene>
<dbReference type="AlphaFoldDB" id="A0A560BVD2"/>
<dbReference type="PROSITE" id="PS00194">
    <property type="entry name" value="THIOREDOXIN_1"/>
    <property type="match status" value="1"/>
</dbReference>
<dbReference type="Proteomes" id="UP000318529">
    <property type="component" value="Unassembled WGS sequence"/>
</dbReference>
<feature type="signal peptide" evidence="5">
    <location>
        <begin position="1"/>
        <end position="27"/>
    </location>
</feature>
<accession>A0A560BVD2</accession>
<dbReference type="PANTHER" id="PTHR42852:SF13">
    <property type="entry name" value="PROTEIN DIPZ"/>
    <property type="match status" value="1"/>
</dbReference>
<dbReference type="InterPro" id="IPR013740">
    <property type="entry name" value="Redoxin"/>
</dbReference>
<evidence type="ECO:0000313" key="7">
    <source>
        <dbReference type="EMBL" id="TWA76583.1"/>
    </source>
</evidence>
<dbReference type="RefSeq" id="WP_145689989.1">
    <property type="nucleotide sequence ID" value="NZ_VITH01000018.1"/>
</dbReference>
<dbReference type="InterPro" id="IPR013766">
    <property type="entry name" value="Thioredoxin_domain"/>
</dbReference>
<dbReference type="GO" id="GO:0017004">
    <property type="term" value="P:cytochrome complex assembly"/>
    <property type="evidence" value="ECO:0007669"/>
    <property type="project" value="UniProtKB-KW"/>
</dbReference>
<comment type="caution">
    <text evidence="7">The sequence shown here is derived from an EMBL/GenBank/DDBJ whole genome shotgun (WGS) entry which is preliminary data.</text>
</comment>
<evidence type="ECO:0000256" key="1">
    <source>
        <dbReference type="ARBA" id="ARBA00004196"/>
    </source>
</evidence>
<dbReference type="CDD" id="cd02966">
    <property type="entry name" value="TlpA_like_family"/>
    <property type="match status" value="1"/>
</dbReference>
<dbReference type="GO" id="GO:0030313">
    <property type="term" value="C:cell envelope"/>
    <property type="evidence" value="ECO:0007669"/>
    <property type="project" value="UniProtKB-SubCell"/>
</dbReference>
<evidence type="ECO:0000256" key="3">
    <source>
        <dbReference type="ARBA" id="ARBA00023284"/>
    </source>
</evidence>
<keyword evidence="5" id="KW-0732">Signal</keyword>
<evidence type="ECO:0000256" key="4">
    <source>
        <dbReference type="SAM" id="MobiDB-lite"/>
    </source>
</evidence>
<keyword evidence="7" id="KW-0413">Isomerase</keyword>
<protein>
    <submittedName>
        <fullName evidence="7">Thiol-disulfide isomerase/thioredoxin</fullName>
    </submittedName>
</protein>
<comment type="subcellular location">
    <subcellularLocation>
        <location evidence="1">Cell envelope</location>
    </subcellularLocation>
</comment>
<evidence type="ECO:0000313" key="8">
    <source>
        <dbReference type="Proteomes" id="UP000318529"/>
    </source>
</evidence>
<evidence type="ECO:0000259" key="6">
    <source>
        <dbReference type="PROSITE" id="PS51352"/>
    </source>
</evidence>
<dbReference type="GO" id="GO:0016853">
    <property type="term" value="F:isomerase activity"/>
    <property type="evidence" value="ECO:0007669"/>
    <property type="project" value="UniProtKB-KW"/>
</dbReference>
<reference evidence="7 8" key="1">
    <citation type="submission" date="2019-06" db="EMBL/GenBank/DDBJ databases">
        <title>Genomic Encyclopedia of Type Strains, Phase IV (KMG-V): Genome sequencing to study the core and pangenomes of soil and plant-associated prokaryotes.</title>
        <authorList>
            <person name="Whitman W."/>
        </authorList>
    </citation>
    <scope>NUCLEOTIDE SEQUENCE [LARGE SCALE GENOMIC DNA]</scope>
    <source>
        <strain evidence="7 8">BR 11650</strain>
    </source>
</reference>